<protein>
    <submittedName>
        <fullName evidence="3">Xylitol dehydrogenase</fullName>
    </submittedName>
</protein>
<evidence type="ECO:0000313" key="4">
    <source>
        <dbReference type="Proteomes" id="UP001341840"/>
    </source>
</evidence>
<name>A0ABU6SR44_9FABA</name>
<proteinExistence type="predicted"/>
<accession>A0ABU6SR44</accession>
<dbReference type="Pfam" id="PF00941">
    <property type="entry name" value="FAD_binding_5"/>
    <property type="match status" value="1"/>
</dbReference>
<sequence length="138" mass="15701">MWYRPLTLEHALDLKAKYPYAKLIVGNTEVGIEMRLKRLQYRVLVSVTHVPELNVLNVKDDRLEIGAAVRLSDFLSVIRKVVTERAAHETLSCRAFIEQLKWFARTQIRNATSIGGNICTASPISYLNPLWMAVGANY</sequence>
<dbReference type="Gene3D" id="3.30.465.10">
    <property type="match status" value="1"/>
</dbReference>
<evidence type="ECO:0000256" key="1">
    <source>
        <dbReference type="ARBA" id="ARBA00001974"/>
    </source>
</evidence>
<reference evidence="3 4" key="1">
    <citation type="journal article" date="2023" name="Plants (Basel)">
        <title>Bridging the Gap: Combining Genomics and Transcriptomics Approaches to Understand Stylosanthes scabra, an Orphan Legume from the Brazilian Caatinga.</title>
        <authorList>
            <person name="Ferreira-Neto J.R.C."/>
            <person name="da Silva M.D."/>
            <person name="Binneck E."/>
            <person name="de Melo N.F."/>
            <person name="da Silva R.H."/>
            <person name="de Melo A.L.T.M."/>
            <person name="Pandolfi V."/>
            <person name="Bustamante F.O."/>
            <person name="Brasileiro-Vidal A.C."/>
            <person name="Benko-Iseppon A.M."/>
        </authorList>
    </citation>
    <scope>NUCLEOTIDE SEQUENCE [LARGE SCALE GENOMIC DNA]</scope>
    <source>
        <tissue evidence="3">Leaves</tissue>
    </source>
</reference>
<dbReference type="PROSITE" id="PS51387">
    <property type="entry name" value="FAD_PCMH"/>
    <property type="match status" value="1"/>
</dbReference>
<evidence type="ECO:0000313" key="3">
    <source>
        <dbReference type="EMBL" id="MED6138659.1"/>
    </source>
</evidence>
<comment type="caution">
    <text evidence="3">The sequence shown here is derived from an EMBL/GenBank/DDBJ whole genome shotgun (WGS) entry which is preliminary data.</text>
</comment>
<dbReference type="InterPro" id="IPR016167">
    <property type="entry name" value="FAD-bd_PCMH_sub1"/>
</dbReference>
<gene>
    <name evidence="3" type="primary">XDH1_13</name>
    <name evidence="3" type="ORF">PIB30_076488</name>
</gene>
<keyword evidence="4" id="KW-1185">Reference proteome</keyword>
<dbReference type="Gene3D" id="3.30.43.10">
    <property type="entry name" value="Uridine Diphospho-n-acetylenolpyruvylglucosamine Reductase, domain 2"/>
    <property type="match status" value="1"/>
</dbReference>
<dbReference type="SUPFAM" id="SSF56176">
    <property type="entry name" value="FAD-binding/transporter-associated domain-like"/>
    <property type="match status" value="1"/>
</dbReference>
<comment type="cofactor">
    <cofactor evidence="1">
        <name>FAD</name>
        <dbReference type="ChEBI" id="CHEBI:57692"/>
    </cofactor>
</comment>
<dbReference type="InterPro" id="IPR016166">
    <property type="entry name" value="FAD-bd_PCMH"/>
</dbReference>
<dbReference type="InterPro" id="IPR002346">
    <property type="entry name" value="Mopterin_DH_FAD-bd"/>
</dbReference>
<dbReference type="InterPro" id="IPR036318">
    <property type="entry name" value="FAD-bd_PCMH-like_sf"/>
</dbReference>
<feature type="domain" description="FAD-binding PCMH-type" evidence="2">
    <location>
        <begin position="1"/>
        <end position="138"/>
    </location>
</feature>
<dbReference type="InterPro" id="IPR016208">
    <property type="entry name" value="Ald_Oxase/xanthine_DH-like"/>
</dbReference>
<dbReference type="PANTHER" id="PTHR45444">
    <property type="entry name" value="XANTHINE DEHYDROGENASE"/>
    <property type="match status" value="1"/>
</dbReference>
<organism evidence="3 4">
    <name type="scientific">Stylosanthes scabra</name>
    <dbReference type="NCBI Taxonomy" id="79078"/>
    <lineage>
        <taxon>Eukaryota</taxon>
        <taxon>Viridiplantae</taxon>
        <taxon>Streptophyta</taxon>
        <taxon>Embryophyta</taxon>
        <taxon>Tracheophyta</taxon>
        <taxon>Spermatophyta</taxon>
        <taxon>Magnoliopsida</taxon>
        <taxon>eudicotyledons</taxon>
        <taxon>Gunneridae</taxon>
        <taxon>Pentapetalae</taxon>
        <taxon>rosids</taxon>
        <taxon>fabids</taxon>
        <taxon>Fabales</taxon>
        <taxon>Fabaceae</taxon>
        <taxon>Papilionoideae</taxon>
        <taxon>50 kb inversion clade</taxon>
        <taxon>dalbergioids sensu lato</taxon>
        <taxon>Dalbergieae</taxon>
        <taxon>Pterocarpus clade</taxon>
        <taxon>Stylosanthes</taxon>
    </lineage>
</organism>
<dbReference type="PANTHER" id="PTHR45444:SF3">
    <property type="entry name" value="XANTHINE DEHYDROGENASE"/>
    <property type="match status" value="1"/>
</dbReference>
<dbReference type="EMBL" id="JASCZI010061418">
    <property type="protein sequence ID" value="MED6138659.1"/>
    <property type="molecule type" value="Genomic_DNA"/>
</dbReference>
<evidence type="ECO:0000259" key="2">
    <source>
        <dbReference type="PROSITE" id="PS51387"/>
    </source>
</evidence>
<dbReference type="InterPro" id="IPR016169">
    <property type="entry name" value="FAD-bd_PCMH_sub2"/>
</dbReference>
<dbReference type="Proteomes" id="UP001341840">
    <property type="component" value="Unassembled WGS sequence"/>
</dbReference>